<protein>
    <submittedName>
        <fullName evidence="4">Dedicator of cytokinesis protein</fullName>
    </submittedName>
</protein>
<proteinExistence type="inferred from homology"/>
<evidence type="ECO:0000259" key="3">
    <source>
        <dbReference type="PROSITE" id="PS51651"/>
    </source>
</evidence>
<feature type="domain" description="DOCKER" evidence="3">
    <location>
        <begin position="342"/>
        <end position="816"/>
    </location>
</feature>
<name>A0A4Z2CV96_SCHJA</name>
<dbReference type="Pfam" id="PF20421">
    <property type="entry name" value="DHR-2_Lobe_C"/>
    <property type="match status" value="1"/>
</dbReference>
<comment type="similarity">
    <text evidence="2">Belongs to the DOCK family.</text>
</comment>
<dbReference type="PANTHER" id="PTHR23317:SF76">
    <property type="entry name" value="LD20667P"/>
    <property type="match status" value="1"/>
</dbReference>
<evidence type="ECO:0000256" key="1">
    <source>
        <dbReference type="ARBA" id="ARBA00022658"/>
    </source>
</evidence>
<dbReference type="InterPro" id="IPR046769">
    <property type="entry name" value="DOCKER_Lobe_A"/>
</dbReference>
<dbReference type="InterPro" id="IPR027357">
    <property type="entry name" value="DOCKER_dom"/>
</dbReference>
<dbReference type="GO" id="GO:0007264">
    <property type="term" value="P:small GTPase-mediated signal transduction"/>
    <property type="evidence" value="ECO:0007669"/>
    <property type="project" value="InterPro"/>
</dbReference>
<accession>A0A4Z2CV96</accession>
<dbReference type="EMBL" id="SKCS01000414">
    <property type="protein sequence ID" value="TNN08145.1"/>
    <property type="molecule type" value="Genomic_DNA"/>
</dbReference>
<keyword evidence="5" id="KW-1185">Reference proteome</keyword>
<comment type="caution">
    <text evidence="4">The sequence shown here is derived from an EMBL/GenBank/DDBJ whole genome shotgun (WGS) entry which is preliminary data.</text>
</comment>
<dbReference type="InterPro" id="IPR046770">
    <property type="entry name" value="DOCKER_Lobe_B"/>
</dbReference>
<organism evidence="4 5">
    <name type="scientific">Schistosoma japonicum</name>
    <name type="common">Blood fluke</name>
    <dbReference type="NCBI Taxonomy" id="6182"/>
    <lineage>
        <taxon>Eukaryota</taxon>
        <taxon>Metazoa</taxon>
        <taxon>Spiralia</taxon>
        <taxon>Lophotrochozoa</taxon>
        <taxon>Platyhelminthes</taxon>
        <taxon>Trematoda</taxon>
        <taxon>Digenea</taxon>
        <taxon>Strigeidida</taxon>
        <taxon>Schistosomatoidea</taxon>
        <taxon>Schistosomatidae</taxon>
        <taxon>Schistosoma</taxon>
    </lineage>
</organism>
<dbReference type="Pfam" id="PF20422">
    <property type="entry name" value="DHR-2_Lobe_B"/>
    <property type="match status" value="1"/>
</dbReference>
<dbReference type="Gene3D" id="1.20.58.740">
    <property type="match status" value="1"/>
</dbReference>
<dbReference type="Proteomes" id="UP000311919">
    <property type="component" value="Unassembled WGS sequence"/>
</dbReference>
<gene>
    <name evidence="4" type="ORF">EWB00_007258</name>
</gene>
<dbReference type="STRING" id="6182.A0A4Z2CV96"/>
<sequence length="837" mass="95567">MIEGLWQLDEERGQPGLNLFTLYNYSFKCILPYKKMNDINIHNNTFTNQCLISCIIRVILYELGLYQSETSYQRILLSVKRIISRFPSFLFEDNPEFCSVLCYHLLRLCTVKNSTVRDVAVDTLYFLMKTYYTLTKGLSFVKVHLYLTFSSFFVKLVNGMTASVNSVNKHSNKINSENIHYIISSTKLIKPYIIDSLHYLKHLTLSDVDSNIPTPFNNKPDETVFNSEIYVEPFNLTPPSSVNNYDDGYNTASGITVTPSTTGAEITVPTVPFMSNIPNSNFTFQINQLVDNLLHLLNDSLRLQDIIHTAHTRQQDQSNIGQKQVANEDTLLLIDLLHSISHRNRASPELRLYWILQIAEKHYELSQFAEASQCLAHCVAIVAEHMINRGCSPPGLSSTGCADIADAVQNLNVLEESCACGFPNTSVFDNFSCSTPIILHDLSSLMPLDVSCHFALPGFIALLSWTAESFSKAGFYEIVPCLYSRLVSLLQSSRDYGRLAEIHGRIRDAYTVLNKTQNTKRMFNSYFRVGFHGSLFGELSGRDFIYKEAPFTKLAEITHRLQTFYGDKFGQDRVVVIKDSNIVDEKQLDSDKGYLQITFVEPYLEDFELRRRTTEFHCNYGLKRFVHSLPFTIDGQTHGSLSTQYKRKCILTTSRCFPYMKTRLLVVSMESHILTPIEVALEDVTRRVEQLDRVLATHPPDVKYLQMILQGCIGTVVNQGPIEMATTFLGQEKNKPLKSLLPDKNNSSTTLDSITYENIQNRLRITFQQFLIKSYEALRLNESLIGTDQAEYHKELERNFINVKRLLDPLIVIPKSSVINRSKIMKQHFESVLNVTK</sequence>
<dbReference type="OrthoDB" id="47328at2759"/>
<evidence type="ECO:0000313" key="4">
    <source>
        <dbReference type="EMBL" id="TNN08145.1"/>
    </source>
</evidence>
<dbReference type="Pfam" id="PF06920">
    <property type="entry name" value="DHR-2_Lobe_A"/>
    <property type="match status" value="1"/>
</dbReference>
<dbReference type="PANTHER" id="PTHR23317">
    <property type="entry name" value="DEDICATOR OF CYTOKINESIS DOCK"/>
    <property type="match status" value="1"/>
</dbReference>
<evidence type="ECO:0000313" key="5">
    <source>
        <dbReference type="Proteomes" id="UP000311919"/>
    </source>
</evidence>
<dbReference type="InterPro" id="IPR046773">
    <property type="entry name" value="DOCKER_Lobe_C"/>
</dbReference>
<evidence type="ECO:0000256" key="2">
    <source>
        <dbReference type="PROSITE-ProRule" id="PRU00984"/>
    </source>
</evidence>
<dbReference type="InterPro" id="IPR043161">
    <property type="entry name" value="DOCK_C_lobe_A"/>
</dbReference>
<dbReference type="CDD" id="cd11695">
    <property type="entry name" value="DHR2_DOCK_C"/>
    <property type="match status" value="1"/>
</dbReference>
<dbReference type="InterPro" id="IPR026791">
    <property type="entry name" value="DOCK"/>
</dbReference>
<dbReference type="PROSITE" id="PS51651">
    <property type="entry name" value="DOCKER"/>
    <property type="match status" value="1"/>
</dbReference>
<dbReference type="GO" id="GO:0005085">
    <property type="term" value="F:guanyl-nucleotide exchange factor activity"/>
    <property type="evidence" value="ECO:0007669"/>
    <property type="project" value="UniProtKB-KW"/>
</dbReference>
<keyword evidence="1" id="KW-0344">Guanine-nucleotide releasing factor</keyword>
<reference evidence="4 5" key="1">
    <citation type="submission" date="2019-03" db="EMBL/GenBank/DDBJ databases">
        <title>An improved genome assembly of the fluke Schistosoma japonicum.</title>
        <authorList>
            <person name="Hu W."/>
            <person name="Luo F."/>
            <person name="Yin M."/>
            <person name="Mo X."/>
            <person name="Sun C."/>
            <person name="Wu Q."/>
            <person name="Zhu B."/>
            <person name="Xiang M."/>
            <person name="Wang J."/>
            <person name="Wang Y."/>
            <person name="Zhang T."/>
            <person name="Xu B."/>
            <person name="Zheng H."/>
            <person name="Feng Z."/>
        </authorList>
    </citation>
    <scope>NUCLEOTIDE SEQUENCE [LARGE SCALE GENOMIC DNA]</scope>
    <source>
        <strain evidence="4">HuSjv2</strain>
        <tissue evidence="4">Worms</tissue>
    </source>
</reference>
<dbReference type="Gene3D" id="1.25.40.410">
    <property type="match status" value="1"/>
</dbReference>
<dbReference type="AlphaFoldDB" id="A0A4Z2CV96"/>
<dbReference type="InterPro" id="IPR043162">
    <property type="entry name" value="DOCK_C_lobe_C"/>
</dbReference>